<accession>W2MI52</accession>
<gene>
    <name evidence="1" type="ORF">L914_17720</name>
</gene>
<protein>
    <submittedName>
        <fullName evidence="1">Uncharacterized protein</fullName>
    </submittedName>
</protein>
<dbReference type="EMBL" id="KI695535">
    <property type="protein sequence ID" value="ETM35348.1"/>
    <property type="molecule type" value="Genomic_DNA"/>
</dbReference>
<dbReference type="AlphaFoldDB" id="W2MI52"/>
<reference evidence="1" key="1">
    <citation type="submission" date="2013-11" db="EMBL/GenBank/DDBJ databases">
        <title>The Genome Sequence of Phytophthora parasitica IAC_01/95.</title>
        <authorList>
            <consortium name="The Broad Institute Genomics Platform"/>
            <person name="Russ C."/>
            <person name="Tyler B."/>
            <person name="Panabieres F."/>
            <person name="Shan W."/>
            <person name="Tripathy S."/>
            <person name="Grunwald N."/>
            <person name="Machado M."/>
            <person name="Johnson C.S."/>
            <person name="Arredondo F."/>
            <person name="Hong C."/>
            <person name="Coffey M."/>
            <person name="Young S.K."/>
            <person name="Zeng Q."/>
            <person name="Gargeya S."/>
            <person name="Fitzgerald M."/>
            <person name="Abouelleil A."/>
            <person name="Alvarado L."/>
            <person name="Chapman S.B."/>
            <person name="Gainer-Dewar J."/>
            <person name="Goldberg J."/>
            <person name="Griggs A."/>
            <person name="Gujja S."/>
            <person name="Hansen M."/>
            <person name="Howarth C."/>
            <person name="Imamovic A."/>
            <person name="Ireland A."/>
            <person name="Larimer J."/>
            <person name="McCowan C."/>
            <person name="Murphy C."/>
            <person name="Pearson M."/>
            <person name="Poon T.W."/>
            <person name="Priest M."/>
            <person name="Roberts A."/>
            <person name="Saif S."/>
            <person name="Shea T."/>
            <person name="Sykes S."/>
            <person name="Wortman J."/>
            <person name="Nusbaum C."/>
            <person name="Birren B."/>
        </authorList>
    </citation>
    <scope>NUCLEOTIDE SEQUENCE [LARGE SCALE GENOMIC DNA]</scope>
    <source>
        <strain evidence="1">IAC_01/95</strain>
    </source>
</reference>
<evidence type="ECO:0000313" key="1">
    <source>
        <dbReference type="EMBL" id="ETM35348.1"/>
    </source>
</evidence>
<proteinExistence type="predicted"/>
<sequence>AQRIYFLEEKDLCSSTNSYTLAGSGGDSAHIYGYS</sequence>
<name>W2MI52_PHYNI</name>
<organism evidence="1">
    <name type="scientific">Phytophthora nicotianae</name>
    <name type="common">Potato buckeye rot agent</name>
    <name type="synonym">Phytophthora parasitica</name>
    <dbReference type="NCBI Taxonomy" id="4792"/>
    <lineage>
        <taxon>Eukaryota</taxon>
        <taxon>Sar</taxon>
        <taxon>Stramenopiles</taxon>
        <taxon>Oomycota</taxon>
        <taxon>Peronosporomycetes</taxon>
        <taxon>Peronosporales</taxon>
        <taxon>Peronosporaceae</taxon>
        <taxon>Phytophthora</taxon>
    </lineage>
</organism>
<dbReference type="Proteomes" id="UP000054532">
    <property type="component" value="Unassembled WGS sequence"/>
</dbReference>
<feature type="non-terminal residue" evidence="1">
    <location>
        <position position="1"/>
    </location>
</feature>